<dbReference type="RefSeq" id="WP_090367898.1">
    <property type="nucleotide sequence ID" value="NZ_FNEM01000021.1"/>
</dbReference>
<organism evidence="12 13">
    <name type="scientific">Ferrimonas sediminum</name>
    <dbReference type="NCBI Taxonomy" id="718193"/>
    <lineage>
        <taxon>Bacteria</taxon>
        <taxon>Pseudomonadati</taxon>
        <taxon>Pseudomonadota</taxon>
        <taxon>Gammaproteobacteria</taxon>
        <taxon>Alteromonadales</taxon>
        <taxon>Ferrimonadaceae</taxon>
        <taxon>Ferrimonas</taxon>
    </lineage>
</organism>
<protein>
    <recommendedName>
        <fullName evidence="3">Flagellar FliJ protein</fullName>
    </recommendedName>
</protein>
<feature type="compositionally biased region" description="Basic and acidic residues" evidence="11">
    <location>
        <begin position="141"/>
        <end position="150"/>
    </location>
</feature>
<evidence type="ECO:0000256" key="5">
    <source>
        <dbReference type="ARBA" id="ARBA00022475"/>
    </source>
</evidence>
<keyword evidence="12" id="KW-0969">Cilium</keyword>
<evidence type="ECO:0000256" key="6">
    <source>
        <dbReference type="ARBA" id="ARBA00022500"/>
    </source>
</evidence>
<evidence type="ECO:0000256" key="4">
    <source>
        <dbReference type="ARBA" id="ARBA00022448"/>
    </source>
</evidence>
<evidence type="ECO:0000256" key="3">
    <source>
        <dbReference type="ARBA" id="ARBA00020392"/>
    </source>
</evidence>
<keyword evidence="12" id="KW-0966">Cell projection</keyword>
<evidence type="ECO:0000256" key="10">
    <source>
        <dbReference type="ARBA" id="ARBA00023225"/>
    </source>
</evidence>
<dbReference type="InterPro" id="IPR012823">
    <property type="entry name" value="Flagell_FliJ"/>
</dbReference>
<feature type="region of interest" description="Disordered" evidence="11">
    <location>
        <begin position="1"/>
        <end position="33"/>
    </location>
</feature>
<dbReference type="OrthoDB" id="9837313at2"/>
<sequence>MVDAKIKRLKERHEQQMAQLGQQRQRNQHRLEQLQRRQHSLNQALERAQSETAGASPMSWQNRSYWQGQLIPAQGKVQREQQLAQQELNRVGKLWQNALSKRQGLAWLEQHRLQQHQAGERRAEQRQQDESGLRAGLRHSRSGERPRRQD</sequence>
<dbReference type="GO" id="GO:0009288">
    <property type="term" value="C:bacterial-type flagellum"/>
    <property type="evidence" value="ECO:0007669"/>
    <property type="project" value="InterPro"/>
</dbReference>
<dbReference type="Gene3D" id="1.10.287.1700">
    <property type="match status" value="1"/>
</dbReference>
<keyword evidence="6" id="KW-0145">Chemotaxis</keyword>
<evidence type="ECO:0000256" key="8">
    <source>
        <dbReference type="ARBA" id="ARBA00022927"/>
    </source>
</evidence>
<name>A0A1G8ZZG8_9GAMM</name>
<dbReference type="Pfam" id="PF02050">
    <property type="entry name" value="FliJ"/>
    <property type="match status" value="1"/>
</dbReference>
<feature type="region of interest" description="Disordered" evidence="11">
    <location>
        <begin position="40"/>
        <end position="59"/>
    </location>
</feature>
<keyword evidence="4" id="KW-0813">Transport</keyword>
<feature type="compositionally biased region" description="Basic and acidic residues" evidence="11">
    <location>
        <begin position="118"/>
        <end position="132"/>
    </location>
</feature>
<keyword evidence="7" id="KW-1005">Bacterial flagellum biogenesis</keyword>
<evidence type="ECO:0000256" key="11">
    <source>
        <dbReference type="SAM" id="MobiDB-lite"/>
    </source>
</evidence>
<feature type="region of interest" description="Disordered" evidence="11">
    <location>
        <begin position="113"/>
        <end position="150"/>
    </location>
</feature>
<keyword evidence="12" id="KW-0282">Flagellum</keyword>
<dbReference type="GO" id="GO:0005886">
    <property type="term" value="C:plasma membrane"/>
    <property type="evidence" value="ECO:0007669"/>
    <property type="project" value="UniProtKB-SubCell"/>
</dbReference>
<keyword evidence="10" id="KW-1006">Bacterial flagellum protein export</keyword>
<dbReference type="InterPro" id="IPR053716">
    <property type="entry name" value="Flag_assembly_chemotaxis_eff"/>
</dbReference>
<comment type="subcellular location">
    <subcellularLocation>
        <location evidence="1">Cell membrane</location>
        <topology evidence="1">Peripheral membrane protein</topology>
        <orientation evidence="1">Cytoplasmic side</orientation>
    </subcellularLocation>
</comment>
<feature type="compositionally biased region" description="Polar residues" evidence="11">
    <location>
        <begin position="50"/>
        <end position="59"/>
    </location>
</feature>
<dbReference type="GO" id="GO:0071973">
    <property type="term" value="P:bacterial-type flagellum-dependent cell motility"/>
    <property type="evidence" value="ECO:0007669"/>
    <property type="project" value="InterPro"/>
</dbReference>
<proteinExistence type="inferred from homology"/>
<evidence type="ECO:0000313" key="13">
    <source>
        <dbReference type="Proteomes" id="UP000199527"/>
    </source>
</evidence>
<evidence type="ECO:0000256" key="1">
    <source>
        <dbReference type="ARBA" id="ARBA00004413"/>
    </source>
</evidence>
<gene>
    <name evidence="12" type="ORF">SAMN04488540_12131</name>
</gene>
<dbReference type="GO" id="GO:0015031">
    <property type="term" value="P:protein transport"/>
    <property type="evidence" value="ECO:0007669"/>
    <property type="project" value="UniProtKB-KW"/>
</dbReference>
<keyword evidence="5" id="KW-1003">Cell membrane</keyword>
<feature type="compositionally biased region" description="Low complexity" evidence="11">
    <location>
        <begin position="16"/>
        <end position="25"/>
    </location>
</feature>
<keyword evidence="9" id="KW-0472">Membrane</keyword>
<dbReference type="GO" id="GO:0006935">
    <property type="term" value="P:chemotaxis"/>
    <property type="evidence" value="ECO:0007669"/>
    <property type="project" value="UniProtKB-KW"/>
</dbReference>
<reference evidence="13" key="1">
    <citation type="submission" date="2016-10" db="EMBL/GenBank/DDBJ databases">
        <authorList>
            <person name="Varghese N."/>
            <person name="Submissions S."/>
        </authorList>
    </citation>
    <scope>NUCLEOTIDE SEQUENCE [LARGE SCALE GENOMIC DNA]</scope>
    <source>
        <strain evidence="13">DSM 23317</strain>
    </source>
</reference>
<accession>A0A1G8ZZG8</accession>
<evidence type="ECO:0000256" key="9">
    <source>
        <dbReference type="ARBA" id="ARBA00023136"/>
    </source>
</evidence>
<feature type="compositionally biased region" description="Basic and acidic residues" evidence="11">
    <location>
        <begin position="1"/>
        <end position="15"/>
    </location>
</feature>
<comment type="similarity">
    <text evidence="2">Belongs to the FliJ family.</text>
</comment>
<evidence type="ECO:0000313" key="12">
    <source>
        <dbReference type="EMBL" id="SDK19540.1"/>
    </source>
</evidence>
<keyword evidence="8" id="KW-0653">Protein transport</keyword>
<dbReference type="Proteomes" id="UP000199527">
    <property type="component" value="Unassembled WGS sequence"/>
</dbReference>
<dbReference type="GO" id="GO:0044781">
    <property type="term" value="P:bacterial-type flagellum organization"/>
    <property type="evidence" value="ECO:0007669"/>
    <property type="project" value="UniProtKB-KW"/>
</dbReference>
<dbReference type="AlphaFoldDB" id="A0A1G8ZZG8"/>
<dbReference type="EMBL" id="FNEM01000021">
    <property type="protein sequence ID" value="SDK19540.1"/>
    <property type="molecule type" value="Genomic_DNA"/>
</dbReference>
<evidence type="ECO:0000256" key="7">
    <source>
        <dbReference type="ARBA" id="ARBA00022795"/>
    </source>
</evidence>
<evidence type="ECO:0000256" key="2">
    <source>
        <dbReference type="ARBA" id="ARBA00010004"/>
    </source>
</evidence>
<keyword evidence="13" id="KW-1185">Reference proteome</keyword>